<comment type="caution">
    <text evidence="3">The sequence shown here is derived from an EMBL/GenBank/DDBJ whole genome shotgun (WGS) entry which is preliminary data.</text>
</comment>
<feature type="compositionally biased region" description="Basic and acidic residues" evidence="1">
    <location>
        <begin position="117"/>
        <end position="146"/>
    </location>
</feature>
<accession>A0A178WF28</accession>
<dbReference type="Proteomes" id="UP000078284">
    <property type="component" value="Chromosome 1"/>
</dbReference>
<organism evidence="3 4">
    <name type="scientific">Arabidopsis thaliana</name>
    <name type="common">Mouse-ear cress</name>
    <dbReference type="NCBI Taxonomy" id="3702"/>
    <lineage>
        <taxon>Eukaryota</taxon>
        <taxon>Viridiplantae</taxon>
        <taxon>Streptophyta</taxon>
        <taxon>Embryophyta</taxon>
        <taxon>Tracheophyta</taxon>
        <taxon>Spermatophyta</taxon>
        <taxon>Magnoliopsida</taxon>
        <taxon>eudicotyledons</taxon>
        <taxon>Gunneridae</taxon>
        <taxon>Pentapetalae</taxon>
        <taxon>rosids</taxon>
        <taxon>malvids</taxon>
        <taxon>Brassicales</taxon>
        <taxon>Brassicaceae</taxon>
        <taxon>Camelineae</taxon>
        <taxon>Arabidopsis</taxon>
    </lineage>
</organism>
<dbReference type="OMA" id="QLQEHWI"/>
<name>A0A178WF28_ARATH</name>
<dbReference type="EMBL" id="LUHQ01000001">
    <property type="protein sequence ID" value="OAP16013.1"/>
    <property type="molecule type" value="Genomic_DNA"/>
</dbReference>
<protein>
    <submittedName>
        <fullName evidence="3">Uncharacterized protein</fullName>
    </submittedName>
</protein>
<evidence type="ECO:0000256" key="1">
    <source>
        <dbReference type="SAM" id="MobiDB-lite"/>
    </source>
</evidence>
<feature type="region of interest" description="Disordered" evidence="1">
    <location>
        <begin position="41"/>
        <end position="67"/>
    </location>
</feature>
<dbReference type="GeneID" id="837153"/>
<reference evidence="4" key="1">
    <citation type="journal article" date="2016" name="Proc. Natl. Acad. Sci. U.S.A.">
        <title>Chromosome-level assembly of Arabidopsis thaliana Ler reveals the extent of translocation and inversion polymorphisms.</title>
        <authorList>
            <person name="Zapata L."/>
            <person name="Ding J."/>
            <person name="Willing E.M."/>
            <person name="Hartwig B."/>
            <person name="Bezdan D."/>
            <person name="Jiao W.B."/>
            <person name="Patel V."/>
            <person name="Velikkakam James G."/>
            <person name="Koornneef M."/>
            <person name="Ossowski S."/>
            <person name="Schneeberger K."/>
        </authorList>
    </citation>
    <scope>NUCLEOTIDE SEQUENCE [LARGE SCALE GENOMIC DNA]</scope>
    <source>
        <strain evidence="4">cv. Landsberg erecta</strain>
    </source>
</reference>
<sequence>MEDHEKIDGKKKKKKSVALIPANYVSILQLQERWLKEKEKKQKEKDFVERGVKQQVDQRQRRREEEENVVKAMETKVKLEEHSLSGGVRMHCSVNRWKRDQVCVKKEEIKVSGIVSNKDEDGVDSREKKKKNPVKENTRRVFKSKGENAAKEVTQCWIKKKVEEERETSEVKGTARLISKQGYYQNKRHDWSSTRVIRATTSTMVWVKKGKKDGAVGENKV</sequence>
<dbReference type="AlphaFoldDB" id="A0A178WF28"/>
<evidence type="ECO:0000313" key="3">
    <source>
        <dbReference type="EMBL" id="OAP16013.1"/>
    </source>
</evidence>
<feature type="region of interest" description="Disordered" evidence="1">
    <location>
        <begin position="115"/>
        <end position="146"/>
    </location>
</feature>
<dbReference type="ExpressionAtlas" id="A0A178WF28">
    <property type="expression patterns" value="baseline and differential"/>
</dbReference>
<evidence type="ECO:0000313" key="4">
    <source>
        <dbReference type="Proteomes" id="UP000078284"/>
    </source>
</evidence>
<evidence type="ECO:0000313" key="2">
    <source>
        <dbReference type="Araport" id="AT1G06420"/>
    </source>
</evidence>
<proteinExistence type="predicted"/>
<dbReference type="Araport" id="AT1G06420"/>
<gene>
    <name evidence="2" type="ordered locus">At1g06420</name>
    <name evidence="3" type="ordered locus">AXX17_At1g06040</name>
</gene>